<dbReference type="InterPro" id="IPR036397">
    <property type="entry name" value="RNaseH_sf"/>
</dbReference>
<dbReference type="GO" id="GO:0003676">
    <property type="term" value="F:nucleic acid binding"/>
    <property type="evidence" value="ECO:0007669"/>
    <property type="project" value="InterPro"/>
</dbReference>
<comment type="caution">
    <text evidence="2">The sequence shown here is derived from an EMBL/GenBank/DDBJ whole genome shotgun (WGS) entry which is preliminary data.</text>
</comment>
<dbReference type="Pfam" id="PF00665">
    <property type="entry name" value="rve"/>
    <property type="match status" value="1"/>
</dbReference>
<keyword evidence="3" id="KW-1185">Reference proteome</keyword>
<reference evidence="2 3" key="1">
    <citation type="journal article" date="2021" name="Nat. Plants">
        <title>The Taxus genome provides insights into paclitaxel biosynthesis.</title>
        <authorList>
            <person name="Xiong X."/>
            <person name="Gou J."/>
            <person name="Liao Q."/>
            <person name="Li Y."/>
            <person name="Zhou Q."/>
            <person name="Bi G."/>
            <person name="Li C."/>
            <person name="Du R."/>
            <person name="Wang X."/>
            <person name="Sun T."/>
            <person name="Guo L."/>
            <person name="Liang H."/>
            <person name="Lu P."/>
            <person name="Wu Y."/>
            <person name="Zhang Z."/>
            <person name="Ro D.K."/>
            <person name="Shang Y."/>
            <person name="Huang S."/>
            <person name="Yan J."/>
        </authorList>
    </citation>
    <scope>NUCLEOTIDE SEQUENCE [LARGE SCALE GENOMIC DNA]</scope>
    <source>
        <strain evidence="2">Ta-2019</strain>
    </source>
</reference>
<name>A0AA38G890_TAXCH</name>
<proteinExistence type="predicted"/>
<evidence type="ECO:0000259" key="1">
    <source>
        <dbReference type="PROSITE" id="PS50994"/>
    </source>
</evidence>
<protein>
    <recommendedName>
        <fullName evidence="1">Integrase catalytic domain-containing protein</fullName>
    </recommendedName>
</protein>
<dbReference type="GO" id="GO:0015074">
    <property type="term" value="P:DNA integration"/>
    <property type="evidence" value="ECO:0007669"/>
    <property type="project" value="InterPro"/>
</dbReference>
<sequence>MFSDAQKWVTKCEACQQFVGRPKLAALPLKPVVIEEPFQQWGLDFIKVLNPNSSAGHTHVLTATDYFTKWVEAIPVKQTSTAVICDFIKENILVRYGIPHKIVTDNASNFSSVEMIGFCYGYGISLSHSSDYYPQGNGQAESSNKNLITIVRKLVEENQRTWHKKLYDALWADRITPKRAIGMSPFQLLYGTDAQIPVTLELPALKLAQAVDDECFTNALDKRIMFLSKLEEQRSQVANRIEEHQSKVKKLFDRKTRERQFQINDLVLLWDKRHEPKGKHGKFDSLWLGPFKIRHFCGDSTYYLAYPDGTHLPLPYNGQYLKHYRN</sequence>
<dbReference type="SUPFAM" id="SSF53098">
    <property type="entry name" value="Ribonuclease H-like"/>
    <property type="match status" value="1"/>
</dbReference>
<gene>
    <name evidence="2" type="ORF">KI387_044001</name>
</gene>
<feature type="domain" description="Integrase catalytic" evidence="1">
    <location>
        <begin position="33"/>
        <end position="193"/>
    </location>
</feature>
<dbReference type="InterPro" id="IPR050951">
    <property type="entry name" value="Retrovirus_Pol_polyprotein"/>
</dbReference>
<dbReference type="PROSITE" id="PS50994">
    <property type="entry name" value="INTEGRASE"/>
    <property type="match status" value="1"/>
</dbReference>
<evidence type="ECO:0000313" key="3">
    <source>
        <dbReference type="Proteomes" id="UP000824469"/>
    </source>
</evidence>
<dbReference type="Gene3D" id="3.30.420.10">
    <property type="entry name" value="Ribonuclease H-like superfamily/Ribonuclease H"/>
    <property type="match status" value="1"/>
</dbReference>
<dbReference type="PANTHER" id="PTHR37984">
    <property type="entry name" value="PROTEIN CBG26694"/>
    <property type="match status" value="1"/>
</dbReference>
<dbReference type="InterPro" id="IPR001584">
    <property type="entry name" value="Integrase_cat-core"/>
</dbReference>
<dbReference type="InterPro" id="IPR012337">
    <property type="entry name" value="RNaseH-like_sf"/>
</dbReference>
<dbReference type="AlphaFoldDB" id="A0AA38G890"/>
<organism evidence="2 3">
    <name type="scientific">Taxus chinensis</name>
    <name type="common">Chinese yew</name>
    <name type="synonym">Taxus wallichiana var. chinensis</name>
    <dbReference type="NCBI Taxonomy" id="29808"/>
    <lineage>
        <taxon>Eukaryota</taxon>
        <taxon>Viridiplantae</taxon>
        <taxon>Streptophyta</taxon>
        <taxon>Embryophyta</taxon>
        <taxon>Tracheophyta</taxon>
        <taxon>Spermatophyta</taxon>
        <taxon>Pinopsida</taxon>
        <taxon>Pinidae</taxon>
        <taxon>Conifers II</taxon>
        <taxon>Cupressales</taxon>
        <taxon>Taxaceae</taxon>
        <taxon>Taxus</taxon>
    </lineage>
</organism>
<evidence type="ECO:0000313" key="2">
    <source>
        <dbReference type="EMBL" id="KAH9316763.1"/>
    </source>
</evidence>
<dbReference type="PANTHER" id="PTHR37984:SF5">
    <property type="entry name" value="PROTEIN NYNRIN-LIKE"/>
    <property type="match status" value="1"/>
</dbReference>
<dbReference type="EMBL" id="JAHRHJ020000005">
    <property type="protein sequence ID" value="KAH9316763.1"/>
    <property type="molecule type" value="Genomic_DNA"/>
</dbReference>
<accession>A0AA38G890</accession>
<dbReference type="Proteomes" id="UP000824469">
    <property type="component" value="Unassembled WGS sequence"/>
</dbReference>